<keyword evidence="8 12" id="KW-0067">ATP-binding</keyword>
<dbReference type="PROSITE" id="PS00376">
    <property type="entry name" value="ADOMET_SYNTHASE_1"/>
    <property type="match status" value="1"/>
</dbReference>
<comment type="cofactor">
    <cofactor evidence="12">
        <name>Mg(2+)</name>
        <dbReference type="ChEBI" id="CHEBI:18420"/>
    </cofactor>
    <text evidence="12">Binds 2 magnesium ions per subunit. The magnesium ions interact primarily with the substrate.</text>
</comment>
<gene>
    <name evidence="17" type="ORF">TASK_LOCUS9058</name>
</gene>
<dbReference type="FunFam" id="3.30.300.10:FF:000003">
    <property type="entry name" value="S-adenosylmethionine synthase"/>
    <property type="match status" value="1"/>
</dbReference>
<keyword evidence="7 12" id="KW-0547">Nucleotide-binding</keyword>
<dbReference type="InterPro" id="IPR022631">
    <property type="entry name" value="ADOMET_SYNTHASE_CS"/>
</dbReference>
<dbReference type="GO" id="GO:0046872">
    <property type="term" value="F:metal ion binding"/>
    <property type="evidence" value="ECO:0007669"/>
    <property type="project" value="UniProtKB-KW"/>
</dbReference>
<evidence type="ECO:0000256" key="9">
    <source>
        <dbReference type="ARBA" id="ARBA00022842"/>
    </source>
</evidence>
<dbReference type="InterPro" id="IPR022630">
    <property type="entry name" value="S-AdoMet_synt_C"/>
</dbReference>
<reference evidence="17 18" key="2">
    <citation type="submission" date="2018-11" db="EMBL/GenBank/DDBJ databases">
        <authorList>
            <consortium name="Pathogen Informatics"/>
        </authorList>
    </citation>
    <scope>NUCLEOTIDE SEQUENCE [LARGE SCALE GENOMIC DNA]</scope>
</reference>
<dbReference type="PROSITE" id="PS00377">
    <property type="entry name" value="ADOMET_SYNTHASE_2"/>
    <property type="match status" value="1"/>
</dbReference>
<keyword evidence="4 12" id="KW-0554">One-carbon metabolism</keyword>
<dbReference type="GO" id="GO:0006730">
    <property type="term" value="P:one-carbon metabolic process"/>
    <property type="evidence" value="ECO:0007669"/>
    <property type="project" value="UniProtKB-KW"/>
</dbReference>
<dbReference type="InterPro" id="IPR022629">
    <property type="entry name" value="S-AdoMet_synt_central"/>
</dbReference>
<keyword evidence="9 12" id="KW-0460">Magnesium</keyword>
<keyword evidence="3" id="KW-0963">Cytoplasm</keyword>
<dbReference type="FunFam" id="3.30.300.10:FF:000011">
    <property type="entry name" value="S-adenosylmethionine synthase"/>
    <property type="match status" value="1"/>
</dbReference>
<evidence type="ECO:0000256" key="11">
    <source>
        <dbReference type="ARBA" id="ARBA00048344"/>
    </source>
</evidence>
<evidence type="ECO:0000256" key="4">
    <source>
        <dbReference type="ARBA" id="ARBA00022563"/>
    </source>
</evidence>
<comment type="cofactor">
    <cofactor evidence="12">
        <name>K(+)</name>
        <dbReference type="ChEBI" id="CHEBI:29103"/>
    </cofactor>
    <text evidence="12">Binds 1 potassium ion per subunit. The potassium ion interacts primarily with the substrate.</text>
</comment>
<dbReference type="GO" id="GO:0004478">
    <property type="term" value="F:methionine adenosyltransferase activity"/>
    <property type="evidence" value="ECO:0007669"/>
    <property type="project" value="UniProtKB-EC"/>
</dbReference>
<evidence type="ECO:0000256" key="7">
    <source>
        <dbReference type="ARBA" id="ARBA00022741"/>
    </source>
</evidence>
<proteinExistence type="inferred from homology"/>
<evidence type="ECO:0000313" key="19">
    <source>
        <dbReference type="WBParaSite" id="TASK_0000905701-mRNA-1"/>
    </source>
</evidence>
<organism evidence="19">
    <name type="scientific">Taenia asiatica</name>
    <name type="common">Asian tapeworm</name>
    <dbReference type="NCBI Taxonomy" id="60517"/>
    <lineage>
        <taxon>Eukaryota</taxon>
        <taxon>Metazoa</taxon>
        <taxon>Spiralia</taxon>
        <taxon>Lophotrochozoa</taxon>
        <taxon>Platyhelminthes</taxon>
        <taxon>Cestoda</taxon>
        <taxon>Eucestoda</taxon>
        <taxon>Cyclophyllidea</taxon>
        <taxon>Taeniidae</taxon>
        <taxon>Taenia</taxon>
    </lineage>
</organism>
<dbReference type="InterPro" id="IPR002133">
    <property type="entry name" value="S-AdoMet_synthetase"/>
</dbReference>
<keyword evidence="10 12" id="KW-0630">Potassium</keyword>
<keyword evidence="18" id="KW-1185">Reference proteome</keyword>
<comment type="similarity">
    <text evidence="2 13">Belongs to the AdoMet synthase family.</text>
</comment>
<dbReference type="PANTHER" id="PTHR11964">
    <property type="entry name" value="S-ADENOSYLMETHIONINE SYNTHETASE"/>
    <property type="match status" value="1"/>
</dbReference>
<sequence>MSNSSIGNGDEVGETFLFSSESVGEGHAGSSPDKICDQVSDAILDEYLKLDPNSKVACETFTKTGMILIGGEISSRATIDFQSVIRRVIERIGYDDSRKGFDFKTCNVLTAIEQQSPDIAQCVHEGKSMEELGAGDQGLMFGYATDETEECMPLTIVLAHALNERLAICRRDGTLPWARPDSKTQVTVEYKKDNGACVPLRVHTVVISIQHDQYVSLERLRSEVMEHVVRQVIPSRLLDNDTIYHINPSGRFVIGGPQSDAGLTGRKIIVDTYGGWGAHGGGAFSGKDCSKVDRSAAYAARWVAKSLVKAGLCRRVLVQLSYAIGIAEPLAVYVDSYGTGKMPDSELLRIVNENFDLRPGVIIKELDLQLPIFQKTAVYGHFGRKEFSWEKPKLLRIYPRDELDN</sequence>
<dbReference type="CDD" id="cd18079">
    <property type="entry name" value="S-AdoMet_synt"/>
    <property type="match status" value="1"/>
</dbReference>
<evidence type="ECO:0000256" key="8">
    <source>
        <dbReference type="ARBA" id="ARBA00022840"/>
    </source>
</evidence>
<dbReference type="InterPro" id="IPR022628">
    <property type="entry name" value="S-AdoMet_synt_N"/>
</dbReference>
<evidence type="ECO:0000259" key="14">
    <source>
        <dbReference type="Pfam" id="PF00438"/>
    </source>
</evidence>
<evidence type="ECO:0000256" key="1">
    <source>
        <dbReference type="ARBA" id="ARBA00005224"/>
    </source>
</evidence>
<feature type="domain" description="S-adenosylmethionine synthetase C-terminal" evidence="16">
    <location>
        <begin position="254"/>
        <end position="391"/>
    </location>
</feature>
<evidence type="ECO:0000256" key="10">
    <source>
        <dbReference type="ARBA" id="ARBA00022958"/>
    </source>
</evidence>
<dbReference type="EC" id="2.5.1.6" evidence="12"/>
<evidence type="ECO:0000256" key="5">
    <source>
        <dbReference type="ARBA" id="ARBA00022679"/>
    </source>
</evidence>
<evidence type="ECO:0000256" key="6">
    <source>
        <dbReference type="ARBA" id="ARBA00022723"/>
    </source>
</evidence>
<feature type="domain" description="S-adenosylmethionine synthetase central" evidence="15">
    <location>
        <begin position="132"/>
        <end position="252"/>
    </location>
</feature>
<comment type="catalytic activity">
    <reaction evidence="11 12">
        <text>L-methionine + ATP + H2O = S-adenosyl-L-methionine + phosphate + diphosphate</text>
        <dbReference type="Rhea" id="RHEA:21080"/>
        <dbReference type="ChEBI" id="CHEBI:15377"/>
        <dbReference type="ChEBI" id="CHEBI:30616"/>
        <dbReference type="ChEBI" id="CHEBI:33019"/>
        <dbReference type="ChEBI" id="CHEBI:43474"/>
        <dbReference type="ChEBI" id="CHEBI:57844"/>
        <dbReference type="ChEBI" id="CHEBI:59789"/>
        <dbReference type="EC" id="2.5.1.6"/>
    </reaction>
</comment>
<dbReference type="Gene3D" id="3.30.300.10">
    <property type="match status" value="3"/>
</dbReference>
<dbReference type="PIRSF" id="PIRSF000497">
    <property type="entry name" value="MAT"/>
    <property type="match status" value="1"/>
</dbReference>
<feature type="domain" description="S-adenosylmethionine synthetase N-terminal" evidence="14">
    <location>
        <begin position="16"/>
        <end position="117"/>
    </location>
</feature>
<evidence type="ECO:0000313" key="18">
    <source>
        <dbReference type="Proteomes" id="UP000282613"/>
    </source>
</evidence>
<evidence type="ECO:0000259" key="15">
    <source>
        <dbReference type="Pfam" id="PF02772"/>
    </source>
</evidence>
<dbReference type="AlphaFoldDB" id="A0A0R3WE35"/>
<dbReference type="STRING" id="60517.A0A0R3WE35"/>
<dbReference type="GO" id="GO:0006556">
    <property type="term" value="P:S-adenosylmethionine biosynthetic process"/>
    <property type="evidence" value="ECO:0007669"/>
    <property type="project" value="UniProtKB-UniPathway"/>
</dbReference>
<dbReference type="Proteomes" id="UP000282613">
    <property type="component" value="Unassembled WGS sequence"/>
</dbReference>
<evidence type="ECO:0000313" key="17">
    <source>
        <dbReference type="EMBL" id="VDK41627.1"/>
    </source>
</evidence>
<evidence type="ECO:0000256" key="3">
    <source>
        <dbReference type="ARBA" id="ARBA00022490"/>
    </source>
</evidence>
<comment type="pathway">
    <text evidence="1 12">Amino-acid biosynthesis; S-adenosyl-L-methionine biosynthesis; S-adenosyl-L-methionine from L-methionine: step 1/1.</text>
</comment>
<evidence type="ECO:0000256" key="12">
    <source>
        <dbReference type="RuleBase" id="RU000541"/>
    </source>
</evidence>
<protein>
    <recommendedName>
        <fullName evidence="12">S-adenosylmethionine synthase</fullName>
        <ecNumber evidence="12">2.5.1.6</ecNumber>
    </recommendedName>
</protein>
<dbReference type="NCBIfam" id="TIGR01034">
    <property type="entry name" value="metK"/>
    <property type="match status" value="1"/>
</dbReference>
<evidence type="ECO:0000256" key="13">
    <source>
        <dbReference type="RuleBase" id="RU004462"/>
    </source>
</evidence>
<dbReference type="HAMAP" id="MF_00086">
    <property type="entry name" value="S_AdoMet_synth1"/>
    <property type="match status" value="1"/>
</dbReference>
<keyword evidence="5 12" id="KW-0808">Transferase</keyword>
<dbReference type="OrthoDB" id="5852090at2759"/>
<dbReference type="FunFam" id="3.30.300.10:FF:000004">
    <property type="entry name" value="S-adenosylmethionine synthase"/>
    <property type="match status" value="1"/>
</dbReference>
<dbReference type="Pfam" id="PF00438">
    <property type="entry name" value="S-AdoMet_synt_N"/>
    <property type="match status" value="1"/>
</dbReference>
<comment type="function">
    <text evidence="12">Catalyzes the formation of S-adenosylmethionine from methionine and ATP.</text>
</comment>
<dbReference type="Pfam" id="PF02772">
    <property type="entry name" value="S-AdoMet_synt_M"/>
    <property type="match status" value="1"/>
</dbReference>
<dbReference type="WBParaSite" id="TASK_0000905701-mRNA-1">
    <property type="protein sequence ID" value="TASK_0000905701-mRNA-1"/>
    <property type="gene ID" value="TASK_0000905701"/>
</dbReference>
<dbReference type="SUPFAM" id="SSF55973">
    <property type="entry name" value="S-adenosylmethionine synthetase"/>
    <property type="match status" value="3"/>
</dbReference>
<reference evidence="19" key="1">
    <citation type="submission" date="2016-04" db="UniProtKB">
        <authorList>
            <consortium name="WormBaseParasite"/>
        </authorList>
    </citation>
    <scope>IDENTIFICATION</scope>
</reference>
<name>A0A0R3WE35_TAEAS</name>
<dbReference type="EMBL" id="UYRS01018971">
    <property type="protein sequence ID" value="VDK41627.1"/>
    <property type="molecule type" value="Genomic_DNA"/>
</dbReference>
<evidence type="ECO:0000259" key="16">
    <source>
        <dbReference type="Pfam" id="PF02773"/>
    </source>
</evidence>
<keyword evidence="6 12" id="KW-0479">Metal-binding</keyword>
<evidence type="ECO:0000256" key="2">
    <source>
        <dbReference type="ARBA" id="ARBA00009685"/>
    </source>
</evidence>
<dbReference type="Pfam" id="PF02773">
    <property type="entry name" value="S-AdoMet_synt_C"/>
    <property type="match status" value="1"/>
</dbReference>
<accession>A0A0R3WE35</accession>
<dbReference type="GO" id="GO:0005524">
    <property type="term" value="F:ATP binding"/>
    <property type="evidence" value="ECO:0007669"/>
    <property type="project" value="UniProtKB-KW"/>
</dbReference>
<dbReference type="UniPathway" id="UPA00315">
    <property type="reaction ID" value="UER00080"/>
</dbReference>
<dbReference type="InterPro" id="IPR022636">
    <property type="entry name" value="S-AdoMet_synthetase_sfam"/>
</dbReference>